<reference evidence="3" key="1">
    <citation type="submission" date="2016-10" db="EMBL/GenBank/DDBJ databases">
        <authorList>
            <person name="Varghese N."/>
            <person name="Submissions S."/>
        </authorList>
    </citation>
    <scope>NUCLEOTIDE SEQUENCE [LARGE SCALE GENOMIC DNA]</scope>
    <source>
        <strain evidence="3">SP</strain>
    </source>
</reference>
<dbReference type="STRING" id="1503961.SAMN05421736_12611"/>
<dbReference type="GO" id="GO:0016853">
    <property type="term" value="F:isomerase activity"/>
    <property type="evidence" value="ECO:0007669"/>
    <property type="project" value="UniProtKB-KW"/>
</dbReference>
<dbReference type="CDD" id="cd05014">
    <property type="entry name" value="SIS_Kpsf"/>
    <property type="match status" value="1"/>
</dbReference>
<dbReference type="Gene3D" id="3.40.50.10490">
    <property type="entry name" value="Glucose-6-phosphate isomerase like protein, domain 1"/>
    <property type="match status" value="1"/>
</dbReference>
<dbReference type="EMBL" id="FNPI01000026">
    <property type="protein sequence ID" value="SDZ65644.1"/>
    <property type="molecule type" value="Genomic_DNA"/>
</dbReference>
<dbReference type="GO" id="GO:1901135">
    <property type="term" value="P:carbohydrate derivative metabolic process"/>
    <property type="evidence" value="ECO:0007669"/>
    <property type="project" value="InterPro"/>
</dbReference>
<dbReference type="InterPro" id="IPR035474">
    <property type="entry name" value="SIS_Kpsf"/>
</dbReference>
<dbReference type="PANTHER" id="PTHR42745:SF1">
    <property type="entry name" value="ARABINOSE 5-PHOSPHATE ISOMERASE KDSD"/>
    <property type="match status" value="1"/>
</dbReference>
<dbReference type="GO" id="GO:0097367">
    <property type="term" value="F:carbohydrate derivative binding"/>
    <property type="evidence" value="ECO:0007669"/>
    <property type="project" value="InterPro"/>
</dbReference>
<dbReference type="PANTHER" id="PTHR42745">
    <property type="match status" value="1"/>
</dbReference>
<proteinExistence type="predicted"/>
<accession>A0A1H3UTC1</accession>
<dbReference type="SUPFAM" id="SSF53697">
    <property type="entry name" value="SIS domain"/>
    <property type="match status" value="1"/>
</dbReference>
<dbReference type="OrthoDB" id="9762536at2"/>
<evidence type="ECO:0000259" key="1">
    <source>
        <dbReference type="PROSITE" id="PS51464"/>
    </source>
</evidence>
<evidence type="ECO:0000313" key="2">
    <source>
        <dbReference type="EMBL" id="SDZ65644.1"/>
    </source>
</evidence>
<dbReference type="Pfam" id="PF01380">
    <property type="entry name" value="SIS"/>
    <property type="match status" value="1"/>
</dbReference>
<keyword evidence="3" id="KW-1185">Reference proteome</keyword>
<dbReference type="InterPro" id="IPR001347">
    <property type="entry name" value="SIS_dom"/>
</dbReference>
<dbReference type="Proteomes" id="UP000198935">
    <property type="component" value="Unassembled WGS sequence"/>
</dbReference>
<dbReference type="AlphaFoldDB" id="A0A1H3UTC1"/>
<protein>
    <submittedName>
        <fullName evidence="2">Arabinose-5-phosphate isomerase</fullName>
    </submittedName>
</protein>
<dbReference type="PROSITE" id="PS51464">
    <property type="entry name" value="SIS"/>
    <property type="match status" value="1"/>
</dbReference>
<sequence>MTEVDYYFKTIKEEIAKLMDNVSTSTLIDVKKCIISAKKTGNRVHVTGIGKPSYVAGYISSLLSSTGTPSYFLDGTEAIHGSSGQVVEGDIVIALSNSGETRELKATVNTLKNNGAIIVAVTGNKESWLAKQSDYTLIAGVSKEGDSLNKPPRASVIAEMVILQSLTVLLQEDVGLDSEQYVKWHPGGALGQSIKRPL</sequence>
<gene>
    <name evidence="2" type="ORF">SAMN05421736_12611</name>
</gene>
<dbReference type="InterPro" id="IPR046348">
    <property type="entry name" value="SIS_dom_sf"/>
</dbReference>
<evidence type="ECO:0000313" key="3">
    <source>
        <dbReference type="Proteomes" id="UP000198935"/>
    </source>
</evidence>
<organism evidence="2 3">
    <name type="scientific">Evansella caseinilytica</name>
    <dbReference type="NCBI Taxonomy" id="1503961"/>
    <lineage>
        <taxon>Bacteria</taxon>
        <taxon>Bacillati</taxon>
        <taxon>Bacillota</taxon>
        <taxon>Bacilli</taxon>
        <taxon>Bacillales</taxon>
        <taxon>Bacillaceae</taxon>
        <taxon>Evansella</taxon>
    </lineage>
</organism>
<name>A0A1H3UTC1_9BACI</name>
<feature type="domain" description="SIS" evidence="1">
    <location>
        <begin position="34"/>
        <end position="176"/>
    </location>
</feature>
<dbReference type="InterPro" id="IPR050986">
    <property type="entry name" value="GutQ/KpsF_isomerases"/>
</dbReference>
<keyword evidence="2" id="KW-0413">Isomerase</keyword>